<dbReference type="InterPro" id="IPR020471">
    <property type="entry name" value="AKR"/>
</dbReference>
<sequence length="297" mass="31109">MTIEPGGTTAPVPTAPLGRRRVGRVGYGAMQLAGHTRPVADEDAVAVLRSAVELGVTHVDTAEFYGDGRVNSLIRAALAPYPDDLALVTKVGADSVGDTLVAAQRPEQLRASVEANLATLGVERLAVVNLRRTDVPPGIVAEGDQLVDLESQLAELVALRDEGKIEGIGLSHVDADQLARALPAGIVCVQNAENLLYPGVPGVRDLCLEHHVAWVPYFPLGSGFPLMRSVADHPAVVEVARARGVTPAQVGLAWLLCRDDVTLVIPGTTSVAHLEENVAAGGLRLDDPELAALRAAV</sequence>
<proteinExistence type="predicted"/>
<dbReference type="RefSeq" id="WP_339123696.1">
    <property type="nucleotide sequence ID" value="NZ_BAABKS010000005.1"/>
</dbReference>
<keyword evidence="4" id="KW-1185">Reference proteome</keyword>
<dbReference type="EMBL" id="JBHTMB010000309">
    <property type="protein sequence ID" value="MFD1237770.1"/>
    <property type="molecule type" value="Genomic_DNA"/>
</dbReference>
<dbReference type="Proteomes" id="UP001597182">
    <property type="component" value="Unassembled WGS sequence"/>
</dbReference>
<evidence type="ECO:0000313" key="3">
    <source>
        <dbReference type="EMBL" id="MFD1237770.1"/>
    </source>
</evidence>
<gene>
    <name evidence="3" type="ORF">ACFQ34_31180</name>
</gene>
<evidence type="ECO:0000256" key="1">
    <source>
        <dbReference type="ARBA" id="ARBA00023002"/>
    </source>
</evidence>
<dbReference type="PRINTS" id="PR00069">
    <property type="entry name" value="ALDKETRDTASE"/>
</dbReference>
<evidence type="ECO:0000313" key="4">
    <source>
        <dbReference type="Proteomes" id="UP001597182"/>
    </source>
</evidence>
<organism evidence="3 4">
    <name type="scientific">Pseudonocardia benzenivorans</name>
    <dbReference type="NCBI Taxonomy" id="228005"/>
    <lineage>
        <taxon>Bacteria</taxon>
        <taxon>Bacillati</taxon>
        <taxon>Actinomycetota</taxon>
        <taxon>Actinomycetes</taxon>
        <taxon>Pseudonocardiales</taxon>
        <taxon>Pseudonocardiaceae</taxon>
        <taxon>Pseudonocardia</taxon>
    </lineage>
</organism>
<accession>A0ABW3VTR7</accession>
<dbReference type="CDD" id="cd19088">
    <property type="entry name" value="AKR_AKR13B1"/>
    <property type="match status" value="1"/>
</dbReference>
<feature type="domain" description="NADP-dependent oxidoreductase" evidence="2">
    <location>
        <begin position="25"/>
        <end position="296"/>
    </location>
</feature>
<name>A0ABW3VTR7_9PSEU</name>
<dbReference type="SUPFAM" id="SSF51430">
    <property type="entry name" value="NAD(P)-linked oxidoreductase"/>
    <property type="match status" value="1"/>
</dbReference>
<dbReference type="Pfam" id="PF00248">
    <property type="entry name" value="Aldo_ket_red"/>
    <property type="match status" value="1"/>
</dbReference>
<dbReference type="Gene3D" id="3.20.20.100">
    <property type="entry name" value="NADP-dependent oxidoreductase domain"/>
    <property type="match status" value="1"/>
</dbReference>
<dbReference type="InterPro" id="IPR023210">
    <property type="entry name" value="NADP_OxRdtase_dom"/>
</dbReference>
<keyword evidence="1" id="KW-0560">Oxidoreductase</keyword>
<dbReference type="InterPro" id="IPR036812">
    <property type="entry name" value="NAD(P)_OxRdtase_dom_sf"/>
</dbReference>
<dbReference type="InterPro" id="IPR050791">
    <property type="entry name" value="Aldo-Keto_reductase"/>
</dbReference>
<dbReference type="PANTHER" id="PTHR43625">
    <property type="entry name" value="AFLATOXIN B1 ALDEHYDE REDUCTASE"/>
    <property type="match status" value="1"/>
</dbReference>
<protein>
    <submittedName>
        <fullName evidence="3">Aldo/keto reductase</fullName>
    </submittedName>
</protein>
<reference evidence="4" key="1">
    <citation type="journal article" date="2019" name="Int. J. Syst. Evol. Microbiol.">
        <title>The Global Catalogue of Microorganisms (GCM) 10K type strain sequencing project: providing services to taxonomists for standard genome sequencing and annotation.</title>
        <authorList>
            <consortium name="The Broad Institute Genomics Platform"/>
            <consortium name="The Broad Institute Genome Sequencing Center for Infectious Disease"/>
            <person name="Wu L."/>
            <person name="Ma J."/>
        </authorList>
    </citation>
    <scope>NUCLEOTIDE SEQUENCE [LARGE SCALE GENOMIC DNA]</scope>
    <source>
        <strain evidence="4">CCUG 49018</strain>
    </source>
</reference>
<comment type="caution">
    <text evidence="3">The sequence shown here is derived from an EMBL/GenBank/DDBJ whole genome shotgun (WGS) entry which is preliminary data.</text>
</comment>
<evidence type="ECO:0000259" key="2">
    <source>
        <dbReference type="Pfam" id="PF00248"/>
    </source>
</evidence>
<dbReference type="PANTHER" id="PTHR43625:SF40">
    <property type="entry name" value="ALDO-KETO REDUCTASE YAKC [NADP(+)]"/>
    <property type="match status" value="1"/>
</dbReference>